<dbReference type="InterPro" id="IPR001841">
    <property type="entry name" value="Znf_RING"/>
</dbReference>
<gene>
    <name evidence="3" type="ORF">EJ02DRAFT_489888</name>
</gene>
<reference evidence="3" key="1">
    <citation type="journal article" date="2020" name="Stud. Mycol.">
        <title>101 Dothideomycetes genomes: a test case for predicting lifestyles and emergence of pathogens.</title>
        <authorList>
            <person name="Haridas S."/>
            <person name="Albert R."/>
            <person name="Binder M."/>
            <person name="Bloem J."/>
            <person name="Labutti K."/>
            <person name="Salamov A."/>
            <person name="Andreopoulos B."/>
            <person name="Baker S."/>
            <person name="Barry K."/>
            <person name="Bills G."/>
            <person name="Bluhm B."/>
            <person name="Cannon C."/>
            <person name="Castanera R."/>
            <person name="Culley D."/>
            <person name="Daum C."/>
            <person name="Ezra D."/>
            <person name="Gonzalez J."/>
            <person name="Henrissat B."/>
            <person name="Kuo A."/>
            <person name="Liang C."/>
            <person name="Lipzen A."/>
            <person name="Lutzoni F."/>
            <person name="Magnuson J."/>
            <person name="Mondo S."/>
            <person name="Nolan M."/>
            <person name="Ohm R."/>
            <person name="Pangilinan J."/>
            <person name="Park H.-J."/>
            <person name="Ramirez L."/>
            <person name="Alfaro M."/>
            <person name="Sun H."/>
            <person name="Tritt A."/>
            <person name="Yoshinaga Y."/>
            <person name="Zwiers L.-H."/>
            <person name="Turgeon B."/>
            <person name="Goodwin S."/>
            <person name="Spatafora J."/>
            <person name="Crous P."/>
            <person name="Grigoriev I."/>
        </authorList>
    </citation>
    <scope>NUCLEOTIDE SEQUENCE</scope>
    <source>
        <strain evidence="3">CBS 161.51</strain>
    </source>
</reference>
<dbReference type="PANTHER" id="PTHR21540">
    <property type="entry name" value="RING FINGER AND SWIM DOMAIN-CONTAINING PROTEIN 2"/>
    <property type="match status" value="1"/>
</dbReference>
<dbReference type="SUPFAM" id="SSF57850">
    <property type="entry name" value="RING/U-box"/>
    <property type="match status" value="1"/>
</dbReference>
<dbReference type="InterPro" id="IPR039903">
    <property type="entry name" value="Zswim2"/>
</dbReference>
<protein>
    <recommendedName>
        <fullName evidence="2">RING-type domain-containing protein</fullName>
    </recommendedName>
</protein>
<dbReference type="GO" id="GO:0061630">
    <property type="term" value="F:ubiquitin protein ligase activity"/>
    <property type="evidence" value="ECO:0007669"/>
    <property type="project" value="InterPro"/>
</dbReference>
<dbReference type="GO" id="GO:0008270">
    <property type="term" value="F:zinc ion binding"/>
    <property type="evidence" value="ECO:0007669"/>
    <property type="project" value="UniProtKB-KW"/>
</dbReference>
<dbReference type="PANTHER" id="PTHR21540:SF0">
    <property type="entry name" value="PHD FAMILY PROTEIN"/>
    <property type="match status" value="1"/>
</dbReference>
<proteinExistence type="predicted"/>
<dbReference type="OrthoDB" id="2122982at2759"/>
<keyword evidence="1" id="KW-0479">Metal-binding</keyword>
<evidence type="ECO:0000313" key="3">
    <source>
        <dbReference type="EMBL" id="KAF1934686.1"/>
    </source>
</evidence>
<dbReference type="Proteomes" id="UP000800038">
    <property type="component" value="Unassembled WGS sequence"/>
</dbReference>
<keyword evidence="4" id="KW-1185">Reference proteome</keyword>
<feature type="domain" description="RING-type" evidence="2">
    <location>
        <begin position="84"/>
        <end position="136"/>
    </location>
</feature>
<accession>A0A6A5S8D4</accession>
<dbReference type="EMBL" id="ML976402">
    <property type="protein sequence ID" value="KAF1934686.1"/>
    <property type="molecule type" value="Genomic_DNA"/>
</dbReference>
<dbReference type="Gene3D" id="3.30.40.10">
    <property type="entry name" value="Zinc/RING finger domain, C3HC4 (zinc finger)"/>
    <property type="match status" value="1"/>
</dbReference>
<dbReference type="InterPro" id="IPR013083">
    <property type="entry name" value="Znf_RING/FYVE/PHD"/>
</dbReference>
<keyword evidence="1" id="KW-0862">Zinc</keyword>
<dbReference type="PROSITE" id="PS50089">
    <property type="entry name" value="ZF_RING_2"/>
    <property type="match status" value="1"/>
</dbReference>
<dbReference type="AlphaFoldDB" id="A0A6A5S8D4"/>
<evidence type="ECO:0000256" key="1">
    <source>
        <dbReference type="PROSITE-ProRule" id="PRU00175"/>
    </source>
</evidence>
<keyword evidence="1" id="KW-0863">Zinc-finger</keyword>
<organism evidence="3 4">
    <name type="scientific">Clathrospora elynae</name>
    <dbReference type="NCBI Taxonomy" id="706981"/>
    <lineage>
        <taxon>Eukaryota</taxon>
        <taxon>Fungi</taxon>
        <taxon>Dikarya</taxon>
        <taxon>Ascomycota</taxon>
        <taxon>Pezizomycotina</taxon>
        <taxon>Dothideomycetes</taxon>
        <taxon>Pleosporomycetidae</taxon>
        <taxon>Pleosporales</taxon>
        <taxon>Diademaceae</taxon>
        <taxon>Clathrospora</taxon>
    </lineage>
</organism>
<name>A0A6A5S8D4_9PLEO</name>
<evidence type="ECO:0000313" key="4">
    <source>
        <dbReference type="Proteomes" id="UP000800038"/>
    </source>
</evidence>
<evidence type="ECO:0000259" key="2">
    <source>
        <dbReference type="PROSITE" id="PS50089"/>
    </source>
</evidence>
<sequence length="289" mass="32871">MTISKSQGATKKLGPISVGNKVVRFKVGNVKRRFTVHEGTQITSSRTHSNTKTRRTLDLICRTSSFFKDHLQTRRKPISHSDECCVCAEALNTRTKDLAFCLKCGQNIHEVCIEAWKRSSSAHGKHHPPLTCPMCRAPWKNETLLTHLTVEAALDPTAVHAYLDWLYTHTLNIDQALSRKLDAFNVQVLALWAVAAAVQDAAFKSVVISTDFAEARARFWVDSVKWAFVGRRGNDEIRDYVIDIFMAYMEPGWFKKHAEKWPGTFVRELFDVAMMGWGARKSFGELRRE</sequence>